<name>A0AAV2LIU5_KNICA</name>
<accession>A0AAV2LIU5</accession>
<dbReference type="Proteomes" id="UP001497482">
    <property type="component" value="Chromosome 23"/>
</dbReference>
<sequence>MTLAQSLRLVHSCGLDLTERFPNCGSNTAGPDLLGVGWGGGGGGGGGGGAELGRGTLVPVGLHPGSGCRSWALELRRGGDYRGCSG</sequence>
<gene>
    <name evidence="1" type="ORF">KC01_LOCUS27585</name>
</gene>
<protein>
    <submittedName>
        <fullName evidence="1">Uncharacterized protein</fullName>
    </submittedName>
</protein>
<dbReference type="EMBL" id="OZ035845">
    <property type="protein sequence ID" value="CAL1599292.1"/>
    <property type="molecule type" value="Genomic_DNA"/>
</dbReference>
<keyword evidence="2" id="KW-1185">Reference proteome</keyword>
<reference evidence="1 2" key="1">
    <citation type="submission" date="2024-04" db="EMBL/GenBank/DDBJ databases">
        <authorList>
            <person name="Waldvogel A.-M."/>
            <person name="Schoenle A."/>
        </authorList>
    </citation>
    <scope>NUCLEOTIDE SEQUENCE [LARGE SCALE GENOMIC DNA]</scope>
</reference>
<dbReference type="AlphaFoldDB" id="A0AAV2LIU5"/>
<organism evidence="1 2">
    <name type="scientific">Knipowitschia caucasica</name>
    <name type="common">Caucasian dwarf goby</name>
    <name type="synonym">Pomatoschistus caucasicus</name>
    <dbReference type="NCBI Taxonomy" id="637954"/>
    <lineage>
        <taxon>Eukaryota</taxon>
        <taxon>Metazoa</taxon>
        <taxon>Chordata</taxon>
        <taxon>Craniata</taxon>
        <taxon>Vertebrata</taxon>
        <taxon>Euteleostomi</taxon>
        <taxon>Actinopterygii</taxon>
        <taxon>Neopterygii</taxon>
        <taxon>Teleostei</taxon>
        <taxon>Neoteleostei</taxon>
        <taxon>Acanthomorphata</taxon>
        <taxon>Gobiaria</taxon>
        <taxon>Gobiiformes</taxon>
        <taxon>Gobioidei</taxon>
        <taxon>Gobiidae</taxon>
        <taxon>Gobiinae</taxon>
        <taxon>Knipowitschia</taxon>
    </lineage>
</organism>
<proteinExistence type="predicted"/>
<evidence type="ECO:0000313" key="2">
    <source>
        <dbReference type="Proteomes" id="UP001497482"/>
    </source>
</evidence>
<evidence type="ECO:0000313" key="1">
    <source>
        <dbReference type="EMBL" id="CAL1599292.1"/>
    </source>
</evidence>